<accession>A0A9X9Q4Y0</accession>
<protein>
    <submittedName>
        <fullName evidence="1">Uncharacterized protein</fullName>
    </submittedName>
</protein>
<evidence type="ECO:0000313" key="2">
    <source>
        <dbReference type="Proteomes" id="UP000269945"/>
    </source>
</evidence>
<keyword evidence="2" id="KW-1185">Reference proteome</keyword>
<comment type="caution">
    <text evidence="1">The sequence shown here is derived from an EMBL/GenBank/DDBJ whole genome shotgun (WGS) entry which is preliminary data.</text>
</comment>
<evidence type="ECO:0000313" key="1">
    <source>
        <dbReference type="EMBL" id="VCX15834.1"/>
    </source>
</evidence>
<dbReference type="AlphaFoldDB" id="A0A9X9Q4Y0"/>
<proteinExistence type="predicted"/>
<dbReference type="EMBL" id="CYRY02036077">
    <property type="protein sequence ID" value="VCX15834.1"/>
    <property type="molecule type" value="Genomic_DNA"/>
</dbReference>
<organism evidence="1 2">
    <name type="scientific">Gulo gulo</name>
    <name type="common">Wolverine</name>
    <name type="synonym">Gluton</name>
    <dbReference type="NCBI Taxonomy" id="48420"/>
    <lineage>
        <taxon>Eukaryota</taxon>
        <taxon>Metazoa</taxon>
        <taxon>Chordata</taxon>
        <taxon>Craniata</taxon>
        <taxon>Vertebrata</taxon>
        <taxon>Euteleostomi</taxon>
        <taxon>Mammalia</taxon>
        <taxon>Eutheria</taxon>
        <taxon>Laurasiatheria</taxon>
        <taxon>Carnivora</taxon>
        <taxon>Caniformia</taxon>
        <taxon>Musteloidea</taxon>
        <taxon>Mustelidae</taxon>
        <taxon>Guloninae</taxon>
        <taxon>Gulo</taxon>
    </lineage>
</organism>
<reference evidence="1 2" key="1">
    <citation type="submission" date="2018-10" db="EMBL/GenBank/DDBJ databases">
        <authorList>
            <person name="Ekblom R."/>
            <person name="Jareborg N."/>
        </authorList>
    </citation>
    <scope>NUCLEOTIDE SEQUENCE [LARGE SCALE GENOMIC DNA]</scope>
    <source>
        <tissue evidence="1">Muscle</tissue>
    </source>
</reference>
<gene>
    <name evidence="1" type="ORF">BN2614_LOCUS3</name>
</gene>
<sequence>MRVSSICVITSTCPPRLCLPLCAVAALRLADHGPKVWRESDLQDSHEGKLTETPTDEALCPLVPTRKLRPGLGQQLSSSPEVDLVVDVVSHLSKVGDCFVLNKFVARKKKIHKANTESTARQNRSLITVAQFNISFLERIEQLDKFSKVIGIFNSTIN</sequence>
<dbReference type="Proteomes" id="UP000269945">
    <property type="component" value="Unassembled WGS sequence"/>
</dbReference>
<name>A0A9X9Q4Y0_GULGU</name>